<organism evidence="2 3">
    <name type="scientific">Phormidium pseudopriestleyi FRX01</name>
    <dbReference type="NCBI Taxonomy" id="1759528"/>
    <lineage>
        <taxon>Bacteria</taxon>
        <taxon>Bacillati</taxon>
        <taxon>Cyanobacteriota</taxon>
        <taxon>Cyanophyceae</taxon>
        <taxon>Oscillatoriophycideae</taxon>
        <taxon>Oscillatoriales</taxon>
        <taxon>Oscillatoriaceae</taxon>
        <taxon>Phormidium</taxon>
    </lineage>
</organism>
<evidence type="ECO:0000259" key="1">
    <source>
        <dbReference type="Pfam" id="PF00111"/>
    </source>
</evidence>
<dbReference type="RefSeq" id="WP_207086552.1">
    <property type="nucleotide sequence ID" value="NZ_JAFLQW010000058.1"/>
</dbReference>
<name>A0ABS3FLK3_9CYAN</name>
<evidence type="ECO:0000313" key="2">
    <source>
        <dbReference type="EMBL" id="MBO0347980.1"/>
    </source>
</evidence>
<reference evidence="2 3" key="1">
    <citation type="submission" date="2021-03" db="EMBL/GenBank/DDBJ databases">
        <title>Metabolic Capacity of the Antarctic Cyanobacterium Phormidium pseudopriestleyi that Sustains Oxygenic Photosynthesis in the Presence of Hydrogen Sulfide.</title>
        <authorList>
            <person name="Lumian J.E."/>
            <person name="Jungblut A.D."/>
            <person name="Dillon M.L."/>
            <person name="Hawes I."/>
            <person name="Doran P.T."/>
            <person name="Mackey T.J."/>
            <person name="Dick G.J."/>
            <person name="Grettenberger C.L."/>
            <person name="Sumner D.Y."/>
        </authorList>
    </citation>
    <scope>NUCLEOTIDE SEQUENCE [LARGE SCALE GENOMIC DNA]</scope>
    <source>
        <strain evidence="2 3">FRX01</strain>
    </source>
</reference>
<protein>
    <submittedName>
        <fullName evidence="2">(2Fe-2S)-binding protein</fullName>
    </submittedName>
</protein>
<gene>
    <name evidence="2" type="ORF">J0895_02440</name>
</gene>
<dbReference type="InterPro" id="IPR001041">
    <property type="entry name" value="2Fe-2S_ferredoxin-type"/>
</dbReference>
<dbReference type="InterPro" id="IPR006058">
    <property type="entry name" value="2Fe2S_fd_BS"/>
</dbReference>
<dbReference type="CDD" id="cd00207">
    <property type="entry name" value="fer2"/>
    <property type="match status" value="1"/>
</dbReference>
<keyword evidence="3" id="KW-1185">Reference proteome</keyword>
<dbReference type="InterPro" id="IPR036010">
    <property type="entry name" value="2Fe-2S_ferredoxin-like_sf"/>
</dbReference>
<dbReference type="SUPFAM" id="SSF54292">
    <property type="entry name" value="2Fe-2S ferredoxin-like"/>
    <property type="match status" value="1"/>
</dbReference>
<dbReference type="EMBL" id="JAFLQW010000058">
    <property type="protein sequence ID" value="MBO0347980.1"/>
    <property type="molecule type" value="Genomic_DNA"/>
</dbReference>
<dbReference type="Pfam" id="PF00111">
    <property type="entry name" value="Fer2"/>
    <property type="match status" value="1"/>
</dbReference>
<dbReference type="Gene3D" id="3.10.20.30">
    <property type="match status" value="1"/>
</dbReference>
<feature type="domain" description="2Fe-2S ferredoxin-type" evidence="1">
    <location>
        <begin position="24"/>
        <end position="84"/>
    </location>
</feature>
<dbReference type="PROSITE" id="PS00197">
    <property type="entry name" value="2FE2S_FER_1"/>
    <property type="match status" value="1"/>
</dbReference>
<comment type="caution">
    <text evidence="2">The sequence shown here is derived from an EMBL/GenBank/DDBJ whole genome shotgun (WGS) entry which is preliminary data.</text>
</comment>
<dbReference type="InterPro" id="IPR012675">
    <property type="entry name" value="Beta-grasp_dom_sf"/>
</dbReference>
<proteinExistence type="predicted"/>
<dbReference type="Proteomes" id="UP000664844">
    <property type="component" value="Unassembled WGS sequence"/>
</dbReference>
<evidence type="ECO:0000313" key="3">
    <source>
        <dbReference type="Proteomes" id="UP000664844"/>
    </source>
</evidence>
<accession>A0ABS3FLK3</accession>
<sequence length="95" mass="10270">MKLCFVRFTGTNYPPIALPQHDKLANYLTVQNSPILFGCRTGICGTCLCQIEGNIPPPNIEEGEVLEILAPGNPQARLACQVDVTNDIAIAPFEA</sequence>